<keyword evidence="3" id="KW-1185">Reference proteome</keyword>
<dbReference type="AlphaFoldDB" id="A0A1R3G6N2"/>
<name>A0A1R3G6N2_COCAP</name>
<proteinExistence type="predicted"/>
<evidence type="ECO:0000313" key="3">
    <source>
        <dbReference type="Proteomes" id="UP000188268"/>
    </source>
</evidence>
<dbReference type="Gene3D" id="1.25.40.10">
    <property type="entry name" value="Tetratricopeptide repeat domain"/>
    <property type="match status" value="1"/>
</dbReference>
<evidence type="ECO:0000313" key="2">
    <source>
        <dbReference type="EMBL" id="OMO53748.1"/>
    </source>
</evidence>
<evidence type="ECO:0000256" key="1">
    <source>
        <dbReference type="SAM" id="MobiDB-lite"/>
    </source>
</evidence>
<dbReference type="Gramene" id="OMO53748">
    <property type="protein sequence ID" value="OMO53748"/>
    <property type="gene ID" value="CCACVL1_28383"/>
</dbReference>
<feature type="region of interest" description="Disordered" evidence="1">
    <location>
        <begin position="63"/>
        <end position="85"/>
    </location>
</feature>
<gene>
    <name evidence="2" type="ORF">CCACVL1_28383</name>
</gene>
<dbReference type="EMBL" id="AWWV01015141">
    <property type="protein sequence ID" value="OMO53748.1"/>
    <property type="molecule type" value="Genomic_DNA"/>
</dbReference>
<reference evidence="2 3" key="1">
    <citation type="submission" date="2013-09" db="EMBL/GenBank/DDBJ databases">
        <title>Corchorus capsularis genome sequencing.</title>
        <authorList>
            <person name="Alam M."/>
            <person name="Haque M.S."/>
            <person name="Islam M.S."/>
            <person name="Emdad E.M."/>
            <person name="Islam M.M."/>
            <person name="Ahmed B."/>
            <person name="Halim A."/>
            <person name="Hossen Q.M.M."/>
            <person name="Hossain M.Z."/>
            <person name="Ahmed R."/>
            <person name="Khan M.M."/>
            <person name="Islam R."/>
            <person name="Rashid M.M."/>
            <person name="Khan S.A."/>
            <person name="Rahman M.S."/>
            <person name="Alam M."/>
        </authorList>
    </citation>
    <scope>NUCLEOTIDE SEQUENCE [LARGE SCALE GENOMIC DNA]</scope>
    <source>
        <strain evidence="3">cv. CVL-1</strain>
        <tissue evidence="2">Whole seedling</tissue>
    </source>
</reference>
<dbReference type="OrthoDB" id="1937829at2759"/>
<accession>A0A1R3G6N2</accession>
<organism evidence="2 3">
    <name type="scientific">Corchorus capsularis</name>
    <name type="common">Jute</name>
    <dbReference type="NCBI Taxonomy" id="210143"/>
    <lineage>
        <taxon>Eukaryota</taxon>
        <taxon>Viridiplantae</taxon>
        <taxon>Streptophyta</taxon>
        <taxon>Embryophyta</taxon>
        <taxon>Tracheophyta</taxon>
        <taxon>Spermatophyta</taxon>
        <taxon>Magnoliopsida</taxon>
        <taxon>eudicotyledons</taxon>
        <taxon>Gunneridae</taxon>
        <taxon>Pentapetalae</taxon>
        <taxon>rosids</taxon>
        <taxon>malvids</taxon>
        <taxon>Malvales</taxon>
        <taxon>Malvaceae</taxon>
        <taxon>Grewioideae</taxon>
        <taxon>Apeibeae</taxon>
        <taxon>Corchorus</taxon>
    </lineage>
</organism>
<dbReference type="Proteomes" id="UP000188268">
    <property type="component" value="Unassembled WGS sequence"/>
</dbReference>
<protein>
    <submittedName>
        <fullName evidence="2">Uncharacterized protein</fullName>
    </submittedName>
</protein>
<dbReference type="InterPro" id="IPR011990">
    <property type="entry name" value="TPR-like_helical_dom_sf"/>
</dbReference>
<sequence>MAGPDLFEDAGPSAAAAAAANMLQKSSQAYQLFDEMPDPNVVSYTSVMSGYVNVGPDLFEDAGPQPARWPKIKKTRPSPLLNRPGFKVSTPELAFSASSSLLKSKKNRTK</sequence>
<comment type="caution">
    <text evidence="2">The sequence shown here is derived from an EMBL/GenBank/DDBJ whole genome shotgun (WGS) entry which is preliminary data.</text>
</comment>